<dbReference type="InterPro" id="IPR050930">
    <property type="entry name" value="MFS_Vesicular_Transporter"/>
</dbReference>
<proteinExistence type="predicted"/>
<organism evidence="8 9">
    <name type="scientific">Acidiferrimicrobium australe</name>
    <dbReference type="NCBI Taxonomy" id="2664430"/>
    <lineage>
        <taxon>Bacteria</taxon>
        <taxon>Bacillati</taxon>
        <taxon>Actinomycetota</taxon>
        <taxon>Acidimicrobiia</taxon>
        <taxon>Acidimicrobiales</taxon>
        <taxon>Acidimicrobiaceae</taxon>
        <taxon>Acidiferrimicrobium</taxon>
    </lineage>
</organism>
<evidence type="ECO:0000313" key="9">
    <source>
        <dbReference type="Proteomes" id="UP000437736"/>
    </source>
</evidence>
<evidence type="ECO:0000313" key="8">
    <source>
        <dbReference type="EMBL" id="MST31494.1"/>
    </source>
</evidence>
<feature type="transmembrane region" description="Helical" evidence="6">
    <location>
        <begin position="122"/>
        <end position="140"/>
    </location>
</feature>
<feature type="transmembrane region" description="Helical" evidence="6">
    <location>
        <begin position="54"/>
        <end position="77"/>
    </location>
</feature>
<accession>A0ABW9QQ21</accession>
<comment type="caution">
    <text evidence="8">The sequence shown here is derived from an EMBL/GenBank/DDBJ whole genome shotgun (WGS) entry which is preliminary data.</text>
</comment>
<feature type="transmembrane region" description="Helical" evidence="6">
    <location>
        <begin position="210"/>
        <end position="227"/>
    </location>
</feature>
<feature type="non-terminal residue" evidence="8">
    <location>
        <position position="1"/>
    </location>
</feature>
<protein>
    <submittedName>
        <fullName evidence="8">MFS transporter</fullName>
    </submittedName>
</protein>
<gene>
    <name evidence="8" type="ORF">GHK86_01940</name>
</gene>
<evidence type="ECO:0000256" key="6">
    <source>
        <dbReference type="SAM" id="Phobius"/>
    </source>
</evidence>
<dbReference type="PROSITE" id="PS50850">
    <property type="entry name" value="MFS"/>
    <property type="match status" value="1"/>
</dbReference>
<dbReference type="Proteomes" id="UP000437736">
    <property type="component" value="Unassembled WGS sequence"/>
</dbReference>
<keyword evidence="3 6" id="KW-0812">Transmembrane</keyword>
<feature type="transmembrane region" description="Helical" evidence="6">
    <location>
        <begin position="146"/>
        <end position="167"/>
    </location>
</feature>
<feature type="transmembrane region" description="Helical" evidence="6">
    <location>
        <begin position="15"/>
        <end position="33"/>
    </location>
</feature>
<comment type="subcellular location">
    <subcellularLocation>
        <location evidence="1">Cell membrane</location>
        <topology evidence="1">Multi-pass membrane protein</topology>
    </subcellularLocation>
</comment>
<sequence length="251" mass="24966">PAVGAVASRVGTRPAFAAATVAGVCLIVATLAVPSQRSEESPSLRHAVRALRDLRLGAGLWLTFLAGLAFGTVSVLAPLRLSRLGAGALLIGATFLGAAAVETAAAPVIGRIADRRGRRRPVTVAVAAAIAASALIPLAAPASVLVIVLVAGLPSYGALYVPAFALASDGAQRRRLHQSLAFGLSNFAWAGGQAAGSAGGGALAQAVGDALPFTLLGIAFAVTLAMLSPAGRRVVSRVFADTTHGGRAVTA</sequence>
<dbReference type="PANTHER" id="PTHR23506:SF23">
    <property type="entry name" value="GH10249P"/>
    <property type="match status" value="1"/>
</dbReference>
<dbReference type="Pfam" id="PF07690">
    <property type="entry name" value="MFS_1"/>
    <property type="match status" value="1"/>
</dbReference>
<dbReference type="InterPro" id="IPR020846">
    <property type="entry name" value="MFS_dom"/>
</dbReference>
<evidence type="ECO:0000256" key="3">
    <source>
        <dbReference type="ARBA" id="ARBA00022692"/>
    </source>
</evidence>
<keyword evidence="5 6" id="KW-0472">Membrane</keyword>
<reference evidence="8 9" key="1">
    <citation type="submission" date="2019-11" db="EMBL/GenBank/DDBJ databases">
        <title>Acidiferrimicrobium australis gen. nov., sp. nov., an acidophilic and obligately heterotrophic, member of the Actinobacteria that catalyses dissimilatory oxido- reduction of iron isolated from metal-rich acidic water in Chile.</title>
        <authorList>
            <person name="Gonzalez D."/>
            <person name="Huber K."/>
            <person name="Hedrich S."/>
            <person name="Rojas-Villalobos C."/>
            <person name="Quatrini R."/>
            <person name="Dinamarca M.A."/>
            <person name="Schwarz A."/>
            <person name="Canales C."/>
            <person name="Nancucheo I."/>
        </authorList>
    </citation>
    <scope>NUCLEOTIDE SEQUENCE [LARGE SCALE GENOMIC DNA]</scope>
    <source>
        <strain evidence="8 9">USS-CCA1</strain>
    </source>
</reference>
<evidence type="ECO:0000256" key="4">
    <source>
        <dbReference type="ARBA" id="ARBA00022989"/>
    </source>
</evidence>
<dbReference type="InterPro" id="IPR011701">
    <property type="entry name" value="MFS"/>
</dbReference>
<dbReference type="EMBL" id="WJHE01000082">
    <property type="protein sequence ID" value="MST31494.1"/>
    <property type="molecule type" value="Genomic_DNA"/>
</dbReference>
<evidence type="ECO:0000259" key="7">
    <source>
        <dbReference type="PROSITE" id="PS50850"/>
    </source>
</evidence>
<feature type="transmembrane region" description="Helical" evidence="6">
    <location>
        <begin position="89"/>
        <end position="110"/>
    </location>
</feature>
<feature type="transmembrane region" description="Helical" evidence="6">
    <location>
        <begin position="179"/>
        <end position="204"/>
    </location>
</feature>
<keyword evidence="2" id="KW-0813">Transport</keyword>
<keyword evidence="9" id="KW-1185">Reference proteome</keyword>
<dbReference type="InterPro" id="IPR036259">
    <property type="entry name" value="MFS_trans_sf"/>
</dbReference>
<dbReference type="Gene3D" id="1.20.1250.20">
    <property type="entry name" value="MFS general substrate transporter like domains"/>
    <property type="match status" value="1"/>
</dbReference>
<evidence type="ECO:0000256" key="5">
    <source>
        <dbReference type="ARBA" id="ARBA00023136"/>
    </source>
</evidence>
<keyword evidence="4 6" id="KW-1133">Transmembrane helix</keyword>
<dbReference type="SUPFAM" id="SSF103473">
    <property type="entry name" value="MFS general substrate transporter"/>
    <property type="match status" value="1"/>
</dbReference>
<name>A0ABW9QQ21_9ACTN</name>
<dbReference type="PANTHER" id="PTHR23506">
    <property type="entry name" value="GH10249P"/>
    <property type="match status" value="1"/>
</dbReference>
<evidence type="ECO:0000256" key="2">
    <source>
        <dbReference type="ARBA" id="ARBA00022448"/>
    </source>
</evidence>
<evidence type="ECO:0000256" key="1">
    <source>
        <dbReference type="ARBA" id="ARBA00004651"/>
    </source>
</evidence>
<feature type="domain" description="Major facilitator superfamily (MFS) profile" evidence="7">
    <location>
        <begin position="55"/>
        <end position="251"/>
    </location>
</feature>